<feature type="region of interest" description="Disordered" evidence="1">
    <location>
        <begin position="198"/>
        <end position="247"/>
    </location>
</feature>
<feature type="compositionally biased region" description="Basic and acidic residues" evidence="1">
    <location>
        <begin position="234"/>
        <end position="247"/>
    </location>
</feature>
<keyword evidence="3" id="KW-1185">Reference proteome</keyword>
<sequence length="247" mass="26633">MSLSLIQGYSSAEDEPDQDQTNNSDLEHSDDDAPAPAAAVGHPSLGDRSIFDHLPNPPSASGLPSAFDAFSEIAGPPQFLNNSVDEYNSNPSRDGDEQQGRQGNRRRRNDKKDLPTGAVVEAKPQLIGIHERVRSDIDGGSQQPPTSATSATSEGVKRVPTATNPNAEDAAELLRMCLQCGIPKTFSSARGMVCPVCGDRPPNDSSTESKKKGSTVKDKEKSKRMKGQSSHATWKSETEMQLRQQFD</sequence>
<organism evidence="2 3">
    <name type="scientific">Vigna unguiculata</name>
    <name type="common">Cowpea</name>
    <dbReference type="NCBI Taxonomy" id="3917"/>
    <lineage>
        <taxon>Eukaryota</taxon>
        <taxon>Viridiplantae</taxon>
        <taxon>Streptophyta</taxon>
        <taxon>Embryophyta</taxon>
        <taxon>Tracheophyta</taxon>
        <taxon>Spermatophyta</taxon>
        <taxon>Magnoliopsida</taxon>
        <taxon>eudicotyledons</taxon>
        <taxon>Gunneridae</taxon>
        <taxon>Pentapetalae</taxon>
        <taxon>rosids</taxon>
        <taxon>fabids</taxon>
        <taxon>Fabales</taxon>
        <taxon>Fabaceae</taxon>
        <taxon>Papilionoideae</taxon>
        <taxon>50 kb inversion clade</taxon>
        <taxon>NPAAA clade</taxon>
        <taxon>indigoferoid/millettioid clade</taxon>
        <taxon>Phaseoleae</taxon>
        <taxon>Vigna</taxon>
    </lineage>
</organism>
<gene>
    <name evidence="2" type="ORF">DEO72_LG2g4442</name>
</gene>
<feature type="compositionally biased region" description="Basic and acidic residues" evidence="1">
    <location>
        <begin position="207"/>
        <end position="221"/>
    </location>
</feature>
<proteinExistence type="predicted"/>
<dbReference type="EMBL" id="CP039346">
    <property type="protein sequence ID" value="QCD84092.1"/>
    <property type="molecule type" value="Genomic_DNA"/>
</dbReference>
<evidence type="ECO:0000256" key="1">
    <source>
        <dbReference type="SAM" id="MobiDB-lite"/>
    </source>
</evidence>
<feature type="compositionally biased region" description="Polar residues" evidence="1">
    <location>
        <begin position="140"/>
        <end position="153"/>
    </location>
</feature>
<dbReference type="OrthoDB" id="543560at2759"/>
<feature type="compositionally biased region" description="Polar residues" evidence="1">
    <location>
        <begin position="79"/>
        <end position="92"/>
    </location>
</feature>
<dbReference type="PANTHER" id="PTHR35321">
    <property type="entry name" value="OS02G0753200 PROTEIN"/>
    <property type="match status" value="1"/>
</dbReference>
<dbReference type="Gramene" id="Vigun03g132400.1.v1.2">
    <property type="protein sequence ID" value="Vigun03g132400.1.v1.2"/>
    <property type="gene ID" value="Vigun03g132400.v1.2"/>
</dbReference>
<reference evidence="2 3" key="1">
    <citation type="submission" date="2019-04" db="EMBL/GenBank/DDBJ databases">
        <title>An improved genome assembly and genetic linkage map for asparagus bean, Vigna unguiculata ssp. sesquipedialis.</title>
        <authorList>
            <person name="Xia Q."/>
            <person name="Zhang R."/>
            <person name="Dong Y."/>
        </authorList>
    </citation>
    <scope>NUCLEOTIDE SEQUENCE [LARGE SCALE GENOMIC DNA]</scope>
    <source>
        <tissue evidence="2">Leaf</tissue>
    </source>
</reference>
<dbReference type="PANTHER" id="PTHR35321:SF1">
    <property type="entry name" value="OS02G0753200 PROTEIN"/>
    <property type="match status" value="1"/>
</dbReference>
<feature type="compositionally biased region" description="Polar residues" evidence="1">
    <location>
        <begin position="1"/>
        <end position="10"/>
    </location>
</feature>
<dbReference type="InterPro" id="IPR040306">
    <property type="entry name" value="Os02g0753200-like"/>
</dbReference>
<evidence type="ECO:0000313" key="2">
    <source>
        <dbReference type="EMBL" id="QCD84092.1"/>
    </source>
</evidence>
<name>A0A4D6L6C7_VIGUN</name>
<evidence type="ECO:0000313" key="3">
    <source>
        <dbReference type="Proteomes" id="UP000501690"/>
    </source>
</evidence>
<feature type="region of interest" description="Disordered" evidence="1">
    <location>
        <begin position="1"/>
        <end position="164"/>
    </location>
</feature>
<protein>
    <submittedName>
        <fullName evidence="2">Uncharacterized protein</fullName>
    </submittedName>
</protein>
<dbReference type="Proteomes" id="UP000501690">
    <property type="component" value="Linkage Group LG2"/>
</dbReference>
<dbReference type="AlphaFoldDB" id="A0A4D6L6C7"/>
<accession>A0A4D6L6C7</accession>